<organism evidence="15 16">
    <name type="scientific">Stylophora pistillata</name>
    <name type="common">Smooth cauliflower coral</name>
    <dbReference type="NCBI Taxonomy" id="50429"/>
    <lineage>
        <taxon>Eukaryota</taxon>
        <taxon>Metazoa</taxon>
        <taxon>Cnidaria</taxon>
        <taxon>Anthozoa</taxon>
        <taxon>Hexacorallia</taxon>
        <taxon>Scleractinia</taxon>
        <taxon>Astrocoeniina</taxon>
        <taxon>Pocilloporidae</taxon>
        <taxon>Stylophora</taxon>
    </lineage>
</organism>
<protein>
    <submittedName>
        <fullName evidence="15">Proprotein convertase subtilisin/kexin type 6</fullName>
    </submittedName>
</protein>
<evidence type="ECO:0000256" key="2">
    <source>
        <dbReference type="ARBA" id="ARBA00022670"/>
    </source>
</evidence>
<gene>
    <name evidence="15" type="primary">PCSK6</name>
    <name evidence="15" type="ORF">AWC38_SpisGene7028</name>
</gene>
<dbReference type="InterPro" id="IPR023827">
    <property type="entry name" value="Peptidase_S8_Asp-AS"/>
</dbReference>
<keyword evidence="6" id="KW-0677">Repeat</keyword>
<accession>A0A2B4SI47</accession>
<dbReference type="Gene3D" id="2.60.120.260">
    <property type="entry name" value="Galactose-binding domain-like"/>
    <property type="match status" value="1"/>
</dbReference>
<keyword evidence="11" id="KW-1015">Disulfide bond</keyword>
<dbReference type="SUPFAM" id="SSF49785">
    <property type="entry name" value="Galactose-binding domain-like"/>
    <property type="match status" value="1"/>
</dbReference>
<dbReference type="InterPro" id="IPR034182">
    <property type="entry name" value="Kexin/furin"/>
</dbReference>
<evidence type="ECO:0000313" key="15">
    <source>
        <dbReference type="EMBL" id="PFX28248.1"/>
    </source>
</evidence>
<dbReference type="SMART" id="SM00209">
    <property type="entry name" value="TSP1"/>
    <property type="match status" value="2"/>
</dbReference>
<dbReference type="Pfam" id="PF01483">
    <property type="entry name" value="P_proprotein"/>
    <property type="match status" value="1"/>
</dbReference>
<evidence type="ECO:0000256" key="11">
    <source>
        <dbReference type="ARBA" id="ARBA00023157"/>
    </source>
</evidence>
<keyword evidence="16" id="KW-1185">Reference proteome</keyword>
<evidence type="ECO:0000256" key="7">
    <source>
        <dbReference type="ARBA" id="ARBA00022801"/>
    </source>
</evidence>
<feature type="active site" description="Charge relay system" evidence="12 13">
    <location>
        <position position="281"/>
    </location>
</feature>
<keyword evidence="5" id="KW-0732">Signal</keyword>
<evidence type="ECO:0000256" key="12">
    <source>
        <dbReference type="PIRSR" id="PIRSR615500-1"/>
    </source>
</evidence>
<evidence type="ECO:0000256" key="10">
    <source>
        <dbReference type="ARBA" id="ARBA00023136"/>
    </source>
</evidence>
<feature type="domain" description="P/Homo B" evidence="14">
    <location>
        <begin position="336"/>
        <end position="471"/>
    </location>
</feature>
<comment type="caution">
    <text evidence="15">The sequence shown here is derived from an EMBL/GenBank/DDBJ whole genome shotgun (WGS) entry which is preliminary data.</text>
</comment>
<dbReference type="SUPFAM" id="SSF52743">
    <property type="entry name" value="Subtilisin-like"/>
    <property type="match status" value="1"/>
</dbReference>
<dbReference type="GO" id="GO:0004252">
    <property type="term" value="F:serine-type endopeptidase activity"/>
    <property type="evidence" value="ECO:0007669"/>
    <property type="project" value="UniProtKB-UniRule"/>
</dbReference>
<dbReference type="CDD" id="cd04059">
    <property type="entry name" value="Peptidases_S8_Protein_convertases_Kexins_Furin-like"/>
    <property type="match status" value="1"/>
</dbReference>
<evidence type="ECO:0000256" key="9">
    <source>
        <dbReference type="ARBA" id="ARBA00022989"/>
    </source>
</evidence>
<dbReference type="OrthoDB" id="5971814at2759"/>
<feature type="active site" description="Charge relay system" evidence="12 13">
    <location>
        <position position="63"/>
    </location>
</feature>
<dbReference type="SUPFAM" id="SSF82895">
    <property type="entry name" value="TSP-1 type 1 repeat"/>
    <property type="match status" value="2"/>
</dbReference>
<dbReference type="InterPro" id="IPR036383">
    <property type="entry name" value="TSP1_rpt_sf"/>
</dbReference>
<dbReference type="InterPro" id="IPR002884">
    <property type="entry name" value="P_dom"/>
</dbReference>
<dbReference type="FunFam" id="2.20.100.10:FF:000007">
    <property type="entry name" value="Thrombospondin 1"/>
    <property type="match status" value="1"/>
</dbReference>
<evidence type="ECO:0000256" key="6">
    <source>
        <dbReference type="ARBA" id="ARBA00022737"/>
    </source>
</evidence>
<dbReference type="GO" id="GO:0000139">
    <property type="term" value="C:Golgi membrane"/>
    <property type="evidence" value="ECO:0007669"/>
    <property type="project" value="TreeGrafter"/>
</dbReference>
<evidence type="ECO:0000259" key="14">
    <source>
        <dbReference type="PROSITE" id="PS51829"/>
    </source>
</evidence>
<evidence type="ECO:0000256" key="3">
    <source>
        <dbReference type="ARBA" id="ARBA00022685"/>
    </source>
</evidence>
<dbReference type="PROSITE" id="PS51892">
    <property type="entry name" value="SUBTILASE"/>
    <property type="match status" value="1"/>
</dbReference>
<dbReference type="PROSITE" id="PS51829">
    <property type="entry name" value="P_HOMO_B"/>
    <property type="match status" value="1"/>
</dbReference>
<dbReference type="InterPro" id="IPR022398">
    <property type="entry name" value="Peptidase_S8_His-AS"/>
</dbReference>
<evidence type="ECO:0000256" key="8">
    <source>
        <dbReference type="ARBA" id="ARBA00022825"/>
    </source>
</evidence>
<proteinExistence type="inferred from homology"/>
<comment type="similarity">
    <text evidence="13">Belongs to the peptidase S8 family.</text>
</comment>
<comment type="subcellular location">
    <subcellularLocation>
        <location evidence="1">Membrane</location>
        <topology evidence="1">Single-pass membrane protein</topology>
    </subcellularLocation>
</comment>
<keyword evidence="3" id="KW-0165">Cleavage on pair of basic residues</keyword>
<dbReference type="GO" id="GO:0016485">
    <property type="term" value="P:protein processing"/>
    <property type="evidence" value="ECO:0007669"/>
    <property type="project" value="TreeGrafter"/>
</dbReference>
<dbReference type="InterPro" id="IPR036852">
    <property type="entry name" value="Peptidase_S8/S53_dom_sf"/>
</dbReference>
<dbReference type="PANTHER" id="PTHR42884">
    <property type="entry name" value="PROPROTEIN CONVERTASE SUBTILISIN/KEXIN-RELATED"/>
    <property type="match status" value="1"/>
</dbReference>
<dbReference type="InterPro" id="IPR015500">
    <property type="entry name" value="Peptidase_S8_subtilisin-rel"/>
</dbReference>
<keyword evidence="4" id="KW-0812">Transmembrane</keyword>
<keyword evidence="7 13" id="KW-0378">Hydrolase</keyword>
<dbReference type="Gene3D" id="3.40.50.200">
    <property type="entry name" value="Peptidase S8/S53 domain"/>
    <property type="match status" value="1"/>
</dbReference>
<evidence type="ECO:0000256" key="4">
    <source>
        <dbReference type="ARBA" id="ARBA00022692"/>
    </source>
</evidence>
<dbReference type="Proteomes" id="UP000225706">
    <property type="component" value="Unassembled WGS sequence"/>
</dbReference>
<keyword evidence="10" id="KW-0472">Membrane</keyword>
<dbReference type="PROSITE" id="PS00136">
    <property type="entry name" value="SUBTILASE_ASP"/>
    <property type="match status" value="1"/>
</dbReference>
<dbReference type="PRINTS" id="PR00723">
    <property type="entry name" value="SUBTILISIN"/>
</dbReference>
<keyword evidence="2 13" id="KW-0645">Protease</keyword>
<feature type="active site" description="Charge relay system" evidence="12 13">
    <location>
        <position position="100"/>
    </location>
</feature>
<name>A0A2B4SI47_STYPI</name>
<sequence>MSDLSSGQRIQDRLRQFNQRRQENEDWRKYQSWHLNSTTVSLNVAKAWSAGYTGKGVLVAVVDDGVNKDHPDLVSNLNFKASYDFLSNRRENANHNSDSHGTQCAGIIAGGNNTKCGVGIAFESQISSIRLYDETINRYSTDELEAKALSFKRDMIDIYSNSWGPGDRPFEVEGPGSQLRDVLYNGTRLGRKGKGSIFVFAAGNGGVLSDSCAYNGYVNSVYTIAISGVNHDGTIPAYAEPCASIMAVTYGQDMFRYGKYIPPVVTVKGSAGCTEKFPGSSGATAMASGIIALALQANSNLTWRDVQHIVVRSSQPIRPAKKVRSASRSRPIWTENAAGLKTSSSSRVVIRSHENSRFTLTLRHTDCGIRYLEHVQAEINLQFPRRGELEMVLTSPGRTESKLLYPRVMDTYAGFQNYTNLQVTSLAYWGEEPTGDWKITIGKARKRWRTNNNRKGRIFGLKLILYGTKKDPLAENYHVHRNIKKVKVVNIDRRKREIPIHGGYSWWSYWGECSEKCGKGTQKRYRKCTNPPPENNGRDCKGPSEDLRSCRGYRCPVDGGYSQWTKWSNCNVECENGTQERRRSCNSPRPRFDGKPCVGSNKDERSCSSHAECQKRVCGNIASPTSCQRHFDDGMCSNPSVRRMCRKTCGLCPVCANIATEKLCQKYFDDGLCSNPSMRGMCQAKCGLCPVCKNALTDSQCQKYFNDGSCSESWVKKACRKTCLSC</sequence>
<dbReference type="EMBL" id="LSMT01000087">
    <property type="protein sequence ID" value="PFX28248.1"/>
    <property type="molecule type" value="Genomic_DNA"/>
</dbReference>
<dbReference type="InterPro" id="IPR000209">
    <property type="entry name" value="Peptidase_S8/S53_dom"/>
</dbReference>
<evidence type="ECO:0000256" key="1">
    <source>
        <dbReference type="ARBA" id="ARBA00004167"/>
    </source>
</evidence>
<evidence type="ECO:0000313" key="16">
    <source>
        <dbReference type="Proteomes" id="UP000225706"/>
    </source>
</evidence>
<dbReference type="AlphaFoldDB" id="A0A2B4SI47"/>
<evidence type="ECO:0000256" key="5">
    <source>
        <dbReference type="ARBA" id="ARBA00022729"/>
    </source>
</evidence>
<dbReference type="Pfam" id="PF00082">
    <property type="entry name" value="Peptidase_S8"/>
    <property type="match status" value="1"/>
</dbReference>
<keyword evidence="9" id="KW-1133">Transmembrane helix</keyword>
<dbReference type="PANTHER" id="PTHR42884:SF31">
    <property type="entry name" value="PROPROTEIN CONVERTASE SUBTILISIN_KEXIN TYPE 5"/>
    <property type="match status" value="1"/>
</dbReference>
<keyword evidence="8 13" id="KW-0720">Serine protease</keyword>
<dbReference type="GO" id="GO:0005802">
    <property type="term" value="C:trans-Golgi network"/>
    <property type="evidence" value="ECO:0007669"/>
    <property type="project" value="TreeGrafter"/>
</dbReference>
<dbReference type="PROSITE" id="PS00137">
    <property type="entry name" value="SUBTILASE_HIS"/>
    <property type="match status" value="1"/>
</dbReference>
<dbReference type="InterPro" id="IPR000884">
    <property type="entry name" value="TSP1_rpt"/>
</dbReference>
<reference evidence="16" key="1">
    <citation type="journal article" date="2017" name="bioRxiv">
        <title>Comparative analysis of the genomes of Stylophora pistillata and Acropora digitifera provides evidence for extensive differences between species of corals.</title>
        <authorList>
            <person name="Voolstra C.R."/>
            <person name="Li Y."/>
            <person name="Liew Y.J."/>
            <person name="Baumgarten S."/>
            <person name="Zoccola D."/>
            <person name="Flot J.-F."/>
            <person name="Tambutte S."/>
            <person name="Allemand D."/>
            <person name="Aranda M."/>
        </authorList>
    </citation>
    <scope>NUCLEOTIDE SEQUENCE [LARGE SCALE GENOMIC DNA]</scope>
</reference>
<dbReference type="PRINTS" id="PR01705">
    <property type="entry name" value="TSP1REPEAT"/>
</dbReference>
<dbReference type="InterPro" id="IPR008979">
    <property type="entry name" value="Galactose-bd-like_sf"/>
</dbReference>
<dbReference type="FunFam" id="2.20.100.10:FF:000001">
    <property type="entry name" value="semaphorin-5A isoform X1"/>
    <property type="match status" value="1"/>
</dbReference>
<evidence type="ECO:0000256" key="13">
    <source>
        <dbReference type="PROSITE-ProRule" id="PRU01240"/>
    </source>
</evidence>
<dbReference type="Gene3D" id="2.20.100.10">
    <property type="entry name" value="Thrombospondin type-1 (TSP1) repeat"/>
    <property type="match status" value="2"/>
</dbReference>
<dbReference type="Pfam" id="PF00090">
    <property type="entry name" value="TSP_1"/>
    <property type="match status" value="2"/>
</dbReference>
<dbReference type="PROSITE" id="PS50092">
    <property type="entry name" value="TSP1"/>
    <property type="match status" value="2"/>
</dbReference>